<comment type="catalytic activity">
    <reaction evidence="1">
        <text>ATP + protein L-histidine = ADP + protein N-phospho-L-histidine.</text>
        <dbReference type="EC" id="2.7.13.3"/>
    </reaction>
</comment>
<evidence type="ECO:0000256" key="4">
    <source>
        <dbReference type="ARBA" id="ARBA00022679"/>
    </source>
</evidence>
<evidence type="ECO:0000313" key="12">
    <source>
        <dbReference type="EMBL" id="UWZ58365.1"/>
    </source>
</evidence>
<dbReference type="InterPro" id="IPR036890">
    <property type="entry name" value="HATPase_C_sf"/>
</dbReference>
<feature type="transmembrane region" description="Helical" evidence="10">
    <location>
        <begin position="133"/>
        <end position="152"/>
    </location>
</feature>
<feature type="transmembrane region" description="Helical" evidence="10">
    <location>
        <begin position="66"/>
        <end position="84"/>
    </location>
</feature>
<sequence length="685" mass="72149">MPVRWIVALPVAVYLAGAALQAVVPATTGGGDGAAALALGLLLLGLPVAVGCLLGRRVPASPVGAALAWVGAAPSAVFALEWWGKSARTPHPWPAAQVLYQVQAGAWVWNLAGFAALCFVFPDGPLPGRRWRCVGWLAVAAGVYVNAEQALIGPPGEGQPVTLSPPVVAVNAVAALLGCLVALSLIVGSLVVRYRGADPVVRGQLRWLVLGAGTVPVLLALGWVLQWLGASPAVAFLGLFAALLVAVPAAVAVAVLRHDLFDVDRLLGSSLAWLLTTIGSAAVFALAVTIGARLGAGSRAGATGAAFVTALALLPMHRRLNTAVGRLVDRDRYVVDARIQQFVRAVRDGTAEPEETQEVFRAALADPGLRLLLRRPGIEDVYVDLAGSPAQVDEAAGGVPLSSGGTVVGRLVLGINSARRLRRAREVALAARLPIEVSRLRLELREALRDVRDSRTRLVSTAAEERRRLEQNLHDGAQQQIVSVGMRLRSTQRRLDPGSAEYRDLDAAVEALEATIAELRRLAHGLRPRQLDDGLPAALRTLVADAPLPVHLDIADVTTTDVVATTAYFVVAEAYANALKHARAARIDILLTETRPEPERGQASGDEPDPTAKPKPETEGQDTIHIEVTDDGVGSARELTSVRDRVASLGGDLTVVSPPGAGTRVLVRIPAHPPAPEGRDAHRRR</sequence>
<keyword evidence="6" id="KW-0418">Kinase</keyword>
<protein>
    <recommendedName>
        <fullName evidence="2">histidine kinase</fullName>
        <ecNumber evidence="2">2.7.13.3</ecNumber>
    </recommendedName>
</protein>
<evidence type="ECO:0000256" key="1">
    <source>
        <dbReference type="ARBA" id="ARBA00000085"/>
    </source>
</evidence>
<dbReference type="PANTHER" id="PTHR24421">
    <property type="entry name" value="NITRATE/NITRITE SENSOR PROTEIN NARX-RELATED"/>
    <property type="match status" value="1"/>
</dbReference>
<dbReference type="RefSeq" id="WP_162189929.1">
    <property type="nucleotide sequence ID" value="NZ_CP073767.1"/>
</dbReference>
<dbReference type="GO" id="GO:0016020">
    <property type="term" value="C:membrane"/>
    <property type="evidence" value="ECO:0007669"/>
    <property type="project" value="InterPro"/>
</dbReference>
<keyword evidence="13" id="KW-1185">Reference proteome</keyword>
<proteinExistence type="predicted"/>
<feature type="transmembrane region" description="Helical" evidence="10">
    <location>
        <begin position="268"/>
        <end position="290"/>
    </location>
</feature>
<dbReference type="PANTHER" id="PTHR24421:SF10">
    <property type="entry name" value="NITRATE_NITRITE SENSOR PROTEIN NARQ"/>
    <property type="match status" value="1"/>
</dbReference>
<dbReference type="EMBL" id="CP073767">
    <property type="protein sequence ID" value="UWZ58365.1"/>
    <property type="molecule type" value="Genomic_DNA"/>
</dbReference>
<keyword evidence="4" id="KW-0808">Transferase</keyword>
<dbReference type="InterPro" id="IPR011712">
    <property type="entry name" value="Sig_transdc_His_kin_sub3_dim/P"/>
</dbReference>
<dbReference type="GO" id="GO:0005524">
    <property type="term" value="F:ATP binding"/>
    <property type="evidence" value="ECO:0007669"/>
    <property type="project" value="UniProtKB-KW"/>
</dbReference>
<feature type="transmembrane region" description="Helical" evidence="10">
    <location>
        <begin position="104"/>
        <end position="121"/>
    </location>
</feature>
<dbReference type="AlphaFoldDB" id="A0A9Q9IS33"/>
<evidence type="ECO:0000256" key="5">
    <source>
        <dbReference type="ARBA" id="ARBA00022741"/>
    </source>
</evidence>
<keyword evidence="10" id="KW-1133">Transmembrane helix</keyword>
<keyword evidence="7" id="KW-0067">ATP-binding</keyword>
<dbReference type="CDD" id="cd16917">
    <property type="entry name" value="HATPase_UhpB-NarQ-NarX-like"/>
    <property type="match status" value="1"/>
</dbReference>
<feature type="domain" description="Histidine kinase/HSP90-like ATPase" evidence="11">
    <location>
        <begin position="562"/>
        <end position="673"/>
    </location>
</feature>
<evidence type="ECO:0000256" key="6">
    <source>
        <dbReference type="ARBA" id="ARBA00022777"/>
    </source>
</evidence>
<gene>
    <name evidence="12" type="ORF">Daura_20600</name>
</gene>
<evidence type="ECO:0000256" key="10">
    <source>
        <dbReference type="SAM" id="Phobius"/>
    </source>
</evidence>
<dbReference type="InterPro" id="IPR003594">
    <property type="entry name" value="HATPase_dom"/>
</dbReference>
<dbReference type="KEGG" id="daur:Daura_20600"/>
<feature type="transmembrane region" description="Helical" evidence="10">
    <location>
        <begin position="172"/>
        <end position="193"/>
    </location>
</feature>
<dbReference type="Pfam" id="PF07730">
    <property type="entry name" value="HisKA_3"/>
    <property type="match status" value="1"/>
</dbReference>
<keyword evidence="10" id="KW-0812">Transmembrane</keyword>
<dbReference type="Proteomes" id="UP001058003">
    <property type="component" value="Chromosome"/>
</dbReference>
<keyword evidence="3" id="KW-0597">Phosphoprotein</keyword>
<keyword evidence="5" id="KW-0547">Nucleotide-binding</keyword>
<organism evidence="12 13">
    <name type="scientific">Dactylosporangium aurantiacum</name>
    <dbReference type="NCBI Taxonomy" id="35754"/>
    <lineage>
        <taxon>Bacteria</taxon>
        <taxon>Bacillati</taxon>
        <taxon>Actinomycetota</taxon>
        <taxon>Actinomycetes</taxon>
        <taxon>Micromonosporales</taxon>
        <taxon>Micromonosporaceae</taxon>
        <taxon>Dactylosporangium</taxon>
    </lineage>
</organism>
<feature type="transmembrane region" description="Helical" evidence="10">
    <location>
        <begin position="35"/>
        <end position="54"/>
    </location>
</feature>
<evidence type="ECO:0000256" key="2">
    <source>
        <dbReference type="ARBA" id="ARBA00012438"/>
    </source>
</evidence>
<evidence type="ECO:0000256" key="3">
    <source>
        <dbReference type="ARBA" id="ARBA00022553"/>
    </source>
</evidence>
<feature type="transmembrane region" description="Helical" evidence="10">
    <location>
        <begin position="234"/>
        <end position="256"/>
    </location>
</feature>
<keyword evidence="10" id="KW-0472">Membrane</keyword>
<reference evidence="12" key="1">
    <citation type="submission" date="2021-04" db="EMBL/GenBank/DDBJ databases">
        <title>Dactylosporangium aurantiacum NRRL B-8018 full assembly.</title>
        <authorList>
            <person name="Hartkoorn R.C."/>
            <person name="Beaudoing E."/>
            <person name="Hot D."/>
        </authorList>
    </citation>
    <scope>NUCLEOTIDE SEQUENCE</scope>
    <source>
        <strain evidence="12">NRRL B-8018</strain>
    </source>
</reference>
<evidence type="ECO:0000259" key="11">
    <source>
        <dbReference type="SMART" id="SM00387"/>
    </source>
</evidence>
<dbReference type="SUPFAM" id="SSF55874">
    <property type="entry name" value="ATPase domain of HSP90 chaperone/DNA topoisomerase II/histidine kinase"/>
    <property type="match status" value="1"/>
</dbReference>
<accession>A0A9Q9IS33</accession>
<feature type="compositionally biased region" description="Basic and acidic residues" evidence="9">
    <location>
        <begin position="610"/>
        <end position="625"/>
    </location>
</feature>
<dbReference type="Gene3D" id="1.20.5.1930">
    <property type="match status" value="1"/>
</dbReference>
<dbReference type="GO" id="GO:0046983">
    <property type="term" value="F:protein dimerization activity"/>
    <property type="evidence" value="ECO:0007669"/>
    <property type="project" value="InterPro"/>
</dbReference>
<dbReference type="GO" id="GO:0000155">
    <property type="term" value="F:phosphorelay sensor kinase activity"/>
    <property type="evidence" value="ECO:0007669"/>
    <property type="project" value="InterPro"/>
</dbReference>
<evidence type="ECO:0000256" key="8">
    <source>
        <dbReference type="ARBA" id="ARBA00023012"/>
    </source>
</evidence>
<evidence type="ECO:0000256" key="9">
    <source>
        <dbReference type="SAM" id="MobiDB-lite"/>
    </source>
</evidence>
<dbReference type="Gene3D" id="3.30.565.10">
    <property type="entry name" value="Histidine kinase-like ATPase, C-terminal domain"/>
    <property type="match status" value="1"/>
</dbReference>
<evidence type="ECO:0000313" key="13">
    <source>
        <dbReference type="Proteomes" id="UP001058003"/>
    </source>
</evidence>
<name>A0A9Q9IS33_9ACTN</name>
<dbReference type="SMART" id="SM00387">
    <property type="entry name" value="HATPase_c"/>
    <property type="match status" value="1"/>
</dbReference>
<keyword evidence="8" id="KW-0902">Two-component regulatory system</keyword>
<dbReference type="InterPro" id="IPR050482">
    <property type="entry name" value="Sensor_HK_TwoCompSys"/>
</dbReference>
<evidence type="ECO:0000256" key="7">
    <source>
        <dbReference type="ARBA" id="ARBA00022840"/>
    </source>
</evidence>
<feature type="region of interest" description="Disordered" evidence="9">
    <location>
        <begin position="592"/>
        <end position="625"/>
    </location>
</feature>
<dbReference type="EC" id="2.7.13.3" evidence="2"/>
<feature type="transmembrane region" description="Helical" evidence="10">
    <location>
        <begin position="205"/>
        <end position="228"/>
    </location>
</feature>